<dbReference type="EMBL" id="JAACXV010000050">
    <property type="protein sequence ID" value="KAF7285609.1"/>
    <property type="molecule type" value="Genomic_DNA"/>
</dbReference>
<protein>
    <submittedName>
        <fullName evidence="1">Uncharacterized protein</fullName>
    </submittedName>
</protein>
<reference evidence="1" key="1">
    <citation type="submission" date="2020-08" db="EMBL/GenBank/DDBJ databases">
        <title>Genome sequencing and assembly of the red palm weevil Rhynchophorus ferrugineus.</title>
        <authorList>
            <person name="Dias G.B."/>
            <person name="Bergman C.M."/>
            <person name="Manee M."/>
        </authorList>
    </citation>
    <scope>NUCLEOTIDE SEQUENCE</scope>
    <source>
        <strain evidence="1">AA-2017</strain>
        <tissue evidence="1">Whole larva</tissue>
    </source>
</reference>
<accession>A0A834IQS8</accession>
<dbReference type="AlphaFoldDB" id="A0A834IQS8"/>
<evidence type="ECO:0000313" key="2">
    <source>
        <dbReference type="Proteomes" id="UP000625711"/>
    </source>
</evidence>
<proteinExistence type="predicted"/>
<dbReference type="Proteomes" id="UP000625711">
    <property type="component" value="Unassembled WGS sequence"/>
</dbReference>
<sequence length="151" mass="17343">MYFVESTESLTDQKRDREQSKTLLLGDEEETIESIRCSHGTFFRKGGKRRKNDLNRAYVAEKKPPRVFPDGKGDGRTGRSLVLSCNDNMDGILHQPCGGKREVRTIIRTGAGGFFTTRIGTRLLFYPTKLHEKFGNIYNHFDSKLNERLRN</sequence>
<evidence type="ECO:0000313" key="1">
    <source>
        <dbReference type="EMBL" id="KAF7285609.1"/>
    </source>
</evidence>
<name>A0A834IQS8_RHYFE</name>
<gene>
    <name evidence="1" type="ORF">GWI33_010400</name>
</gene>
<organism evidence="1 2">
    <name type="scientific">Rhynchophorus ferrugineus</name>
    <name type="common">Red palm weevil</name>
    <name type="synonym">Curculio ferrugineus</name>
    <dbReference type="NCBI Taxonomy" id="354439"/>
    <lineage>
        <taxon>Eukaryota</taxon>
        <taxon>Metazoa</taxon>
        <taxon>Ecdysozoa</taxon>
        <taxon>Arthropoda</taxon>
        <taxon>Hexapoda</taxon>
        <taxon>Insecta</taxon>
        <taxon>Pterygota</taxon>
        <taxon>Neoptera</taxon>
        <taxon>Endopterygota</taxon>
        <taxon>Coleoptera</taxon>
        <taxon>Polyphaga</taxon>
        <taxon>Cucujiformia</taxon>
        <taxon>Curculionidae</taxon>
        <taxon>Dryophthorinae</taxon>
        <taxon>Rhynchophorus</taxon>
    </lineage>
</organism>
<keyword evidence="2" id="KW-1185">Reference proteome</keyword>
<comment type="caution">
    <text evidence="1">The sequence shown here is derived from an EMBL/GenBank/DDBJ whole genome shotgun (WGS) entry which is preliminary data.</text>
</comment>